<evidence type="ECO:0000259" key="1">
    <source>
        <dbReference type="PROSITE" id="PS50181"/>
    </source>
</evidence>
<dbReference type="InterPro" id="IPR036047">
    <property type="entry name" value="F-box-like_dom_sf"/>
</dbReference>
<reference evidence="2" key="2">
    <citation type="submission" date="2022-03" db="EMBL/GenBank/DDBJ databases">
        <title>Draft title - Genomic analysis of global carrot germplasm unveils the trajectory of domestication and the origin of high carotenoid orange carrot.</title>
        <authorList>
            <person name="Iorizzo M."/>
            <person name="Ellison S."/>
            <person name="Senalik D."/>
            <person name="Macko-Podgorni A."/>
            <person name="Grzebelus D."/>
            <person name="Bostan H."/>
            <person name="Rolling W."/>
            <person name="Curaba J."/>
            <person name="Simon P."/>
        </authorList>
    </citation>
    <scope>NUCLEOTIDE SEQUENCE</scope>
    <source>
        <tissue evidence="2">Leaf</tissue>
    </source>
</reference>
<dbReference type="Gene3D" id="1.20.1280.50">
    <property type="match status" value="1"/>
</dbReference>
<dbReference type="PANTHER" id="PTHR31672:SF10">
    <property type="entry name" value="F-BOX DOMAIN-CONTAINING PROTEIN"/>
    <property type="match status" value="1"/>
</dbReference>
<dbReference type="InterPro" id="IPR050796">
    <property type="entry name" value="SCF_F-box_component"/>
</dbReference>
<dbReference type="InterPro" id="IPR017451">
    <property type="entry name" value="F-box-assoc_interact_dom"/>
</dbReference>
<sequence>MARNVDSTTSFDDLPLEAAEEIFTRLPVKTLIRSTSVCKTWYSNITNPTFTSAHIQHSLSCCDETAVLIIPSKYKNNKSCSLISARTGHVLKTYTIPFTTNAGMIKLVASLNGILCLAECPLDNFGRPAADEFQELYLWNPSVGKYKALFSSCFKRRGKCSYAVGLGFLEGSCDFRVVRVAFCKDDVGCLLGKVAPKVEVYSLKTNKWRRIRNPVVPRVARDSGKTVGNSMTYWLDRDPEKLYSCSEEGYIVYFDFNREVFGQIELPDDVRNCVGLMATFKLMTFESKLAVFVFNDVQESNGLKLMPSCIWLLSHEDGKFSWTPRFKVVLGEHVFPFSLSRSGALIVLSACPPVPGLVSCNLKSQDLRLTKPLVTDPCSVDTAFVESLLMLEGRDEQKNS</sequence>
<dbReference type="NCBIfam" id="TIGR01640">
    <property type="entry name" value="F_box_assoc_1"/>
    <property type="match status" value="1"/>
</dbReference>
<name>A0AAF0W6T3_DAUCS</name>
<dbReference type="AlphaFoldDB" id="A0AAF0W6T3"/>
<evidence type="ECO:0000313" key="3">
    <source>
        <dbReference type="Proteomes" id="UP000077755"/>
    </source>
</evidence>
<dbReference type="Pfam" id="PF00646">
    <property type="entry name" value="F-box"/>
    <property type="match status" value="1"/>
</dbReference>
<gene>
    <name evidence="2" type="ORF">DCAR_0103473</name>
</gene>
<dbReference type="KEGG" id="dcr:108210730"/>
<keyword evidence="3" id="KW-1185">Reference proteome</keyword>
<accession>A0AAF0W6T3</accession>
<dbReference type="SUPFAM" id="SSF101898">
    <property type="entry name" value="NHL repeat"/>
    <property type="match status" value="1"/>
</dbReference>
<reference evidence="2" key="1">
    <citation type="journal article" date="2016" name="Nat. Genet.">
        <title>A high-quality carrot genome assembly provides new insights into carotenoid accumulation and asterid genome evolution.</title>
        <authorList>
            <person name="Iorizzo M."/>
            <person name="Ellison S."/>
            <person name="Senalik D."/>
            <person name="Zeng P."/>
            <person name="Satapoomin P."/>
            <person name="Huang J."/>
            <person name="Bowman M."/>
            <person name="Iovene M."/>
            <person name="Sanseverino W."/>
            <person name="Cavagnaro P."/>
            <person name="Yildiz M."/>
            <person name="Macko-Podgorni A."/>
            <person name="Moranska E."/>
            <person name="Grzebelus E."/>
            <person name="Grzebelus D."/>
            <person name="Ashrafi H."/>
            <person name="Zheng Z."/>
            <person name="Cheng S."/>
            <person name="Spooner D."/>
            <person name="Van Deynze A."/>
            <person name="Simon P."/>
        </authorList>
    </citation>
    <scope>NUCLEOTIDE SEQUENCE</scope>
    <source>
        <tissue evidence="2">Leaf</tissue>
    </source>
</reference>
<evidence type="ECO:0000313" key="2">
    <source>
        <dbReference type="EMBL" id="WOG84290.1"/>
    </source>
</evidence>
<dbReference type="SMART" id="SM00256">
    <property type="entry name" value="FBOX"/>
    <property type="match status" value="1"/>
</dbReference>
<organism evidence="2 3">
    <name type="scientific">Daucus carota subsp. sativus</name>
    <name type="common">Carrot</name>
    <dbReference type="NCBI Taxonomy" id="79200"/>
    <lineage>
        <taxon>Eukaryota</taxon>
        <taxon>Viridiplantae</taxon>
        <taxon>Streptophyta</taxon>
        <taxon>Embryophyta</taxon>
        <taxon>Tracheophyta</taxon>
        <taxon>Spermatophyta</taxon>
        <taxon>Magnoliopsida</taxon>
        <taxon>eudicotyledons</taxon>
        <taxon>Gunneridae</taxon>
        <taxon>Pentapetalae</taxon>
        <taxon>asterids</taxon>
        <taxon>campanulids</taxon>
        <taxon>Apiales</taxon>
        <taxon>Apiaceae</taxon>
        <taxon>Apioideae</taxon>
        <taxon>Scandiceae</taxon>
        <taxon>Daucinae</taxon>
        <taxon>Daucus</taxon>
        <taxon>Daucus sect. Daucus</taxon>
    </lineage>
</organism>
<dbReference type="PANTHER" id="PTHR31672">
    <property type="entry name" value="BNACNNG10540D PROTEIN"/>
    <property type="match status" value="1"/>
</dbReference>
<dbReference type="Proteomes" id="UP000077755">
    <property type="component" value="Chromosome 1"/>
</dbReference>
<proteinExistence type="predicted"/>
<dbReference type="EMBL" id="CP093343">
    <property type="protein sequence ID" value="WOG84290.1"/>
    <property type="molecule type" value="Genomic_DNA"/>
</dbReference>
<dbReference type="PROSITE" id="PS50181">
    <property type="entry name" value="FBOX"/>
    <property type="match status" value="1"/>
</dbReference>
<dbReference type="SUPFAM" id="SSF81383">
    <property type="entry name" value="F-box domain"/>
    <property type="match status" value="1"/>
</dbReference>
<dbReference type="InterPro" id="IPR001810">
    <property type="entry name" value="F-box_dom"/>
</dbReference>
<dbReference type="InterPro" id="IPR006527">
    <property type="entry name" value="F-box-assoc_dom_typ1"/>
</dbReference>
<protein>
    <recommendedName>
        <fullName evidence="1">F-box domain-containing protein</fullName>
    </recommendedName>
</protein>
<dbReference type="Pfam" id="PF07734">
    <property type="entry name" value="FBA_1"/>
    <property type="match status" value="1"/>
</dbReference>
<feature type="domain" description="F-box" evidence="1">
    <location>
        <begin position="8"/>
        <end position="53"/>
    </location>
</feature>